<dbReference type="RefSeq" id="WP_354025387.1">
    <property type="nucleotide sequence ID" value="NZ_JBEPSJ010000003.1"/>
</dbReference>
<keyword evidence="1" id="KW-0175">Coiled coil</keyword>
<proteinExistence type="predicted"/>
<comment type="caution">
    <text evidence="2">The sequence shown here is derived from an EMBL/GenBank/DDBJ whole genome shotgun (WGS) entry which is preliminary data.</text>
</comment>
<feature type="coiled-coil region" evidence="1">
    <location>
        <begin position="833"/>
        <end position="860"/>
    </location>
</feature>
<name>A0ABV2QQK6_9MICO</name>
<accession>A0ABV2QQK6</accession>
<evidence type="ECO:0000313" key="2">
    <source>
        <dbReference type="EMBL" id="MET4583225.1"/>
    </source>
</evidence>
<evidence type="ECO:0000313" key="3">
    <source>
        <dbReference type="Proteomes" id="UP001549257"/>
    </source>
</evidence>
<protein>
    <submittedName>
        <fullName evidence="2">Uncharacterized protein</fullName>
    </submittedName>
</protein>
<reference evidence="2 3" key="1">
    <citation type="submission" date="2024-06" db="EMBL/GenBank/DDBJ databases">
        <title>Sorghum-associated microbial communities from plants grown in Nebraska, USA.</title>
        <authorList>
            <person name="Schachtman D."/>
        </authorList>
    </citation>
    <scope>NUCLEOTIDE SEQUENCE [LARGE SCALE GENOMIC DNA]</scope>
    <source>
        <strain evidence="2 3">2857</strain>
    </source>
</reference>
<evidence type="ECO:0000256" key="1">
    <source>
        <dbReference type="SAM" id="Coils"/>
    </source>
</evidence>
<dbReference type="EMBL" id="JBEPSJ010000003">
    <property type="protein sequence ID" value="MET4583225.1"/>
    <property type="molecule type" value="Genomic_DNA"/>
</dbReference>
<keyword evidence="3" id="KW-1185">Reference proteome</keyword>
<dbReference type="Proteomes" id="UP001549257">
    <property type="component" value="Unassembled WGS sequence"/>
</dbReference>
<organism evidence="2 3">
    <name type="scientific">Conyzicola nivalis</name>
    <dbReference type="NCBI Taxonomy" id="1477021"/>
    <lineage>
        <taxon>Bacteria</taxon>
        <taxon>Bacillati</taxon>
        <taxon>Actinomycetota</taxon>
        <taxon>Actinomycetes</taxon>
        <taxon>Micrococcales</taxon>
        <taxon>Microbacteriaceae</taxon>
        <taxon>Conyzicola</taxon>
    </lineage>
</organism>
<sequence length="1159" mass="127361">MPRNESISSNMISGKVVAETTGAGVADLVVVALDYDRFRLLEPPDEVADNPSAEHFRNIAQREQGVAAALAAAQGTDEEQTQMQRLGSVITDPHGAFHLEYDDDLFADRTDGGDELTDRRPDLVLLVLAPDRPGETGGGRLLHERLLHYTRPAQFASGRRESFVIRIPDSRLAEFGVPVGEDDELNNPAEFQQRAERGAAATKARRAAATELFARSDLPRLAIEKKAFDTILTGLARPTPATRTGYIGFAPGIDRIEDFIWKGFRGIAWLLASTPRTGRVHLSDRELTALGVTAASVGAASGATIDYAELMSLLGYSSGPYRNRNLLSQVEVRRAIANLVAAHDTPSVPAAPVDAAPTATEKTLRSSILSRLQEQADGLARDPATADPANDLSRLRTIIDQLEQSSGIGNASAMHDVDVLQVAFEPAWGAAFSPAVLESAQGLYRATVKEDGSSIFDTLFGDWSDLHDVQQLRKYVGDIAAAAGGSSSAAMAGVGDLARELSAALREPYAFEHFTAGTINYGILQTYRQTWTPIAYQAGRVVDSIALTPSETLISKLAVTVKRRRKQTRRELSSFRRTDEDSSIGRTEIEAMEKTAVAMSMQTSAQGSFNVGVGSIGSTATFNLNQNQESQRMHKSFAEIARKSSQEVRRETEVQYEVETTEESTSEVTRTLRNANDEMTVTYVLYELERRYRVASCLQAVQPVLLVALPMPDPGDIDEAWLLEHAWVIREVLLDRELEEALDILEDNRSRDDAQLAVLKANYEAASAVRKKADMEFERLSQLARTRREEMIGITVDEKVADVSQASTGERAAAAVLTGGLSELFGGGQSNQDDILRARREAAEKQLQYLETEIRAAAETRGQAAGAFDQASDRFSMALTAKAMADQKLLQLRLHVKGNVFHYLHEIWRRRDADDLFFSLYDVEVPFLPPQEGQCKLRKPTADEREMNIPGVVIGGEPYMVDIFPATTVPDRDEMPRKRLVEIADLDRPLGFKGNFVIFPLRESSLITDFMTVGFLDGYYGVRDPGLGASFSAGDLLEYARSVWNDPQIALTDEERDHLGKLIVDAGHRNPGYEAEVVLPTGKVWMEALKGGQALLEPFKLAHRGLDVLKVEEEVRRDRIDNLRRVQRIGQADPLLGDPDVEKTTIVSGVGDGIVIDPD</sequence>
<gene>
    <name evidence="2" type="ORF">ABIE21_002744</name>
</gene>